<comment type="similarity">
    <text evidence="1">Belongs to the Gfa family.</text>
</comment>
<dbReference type="HOGENOM" id="CLU_055491_6_0_1"/>
<evidence type="ECO:0000313" key="8">
    <source>
        <dbReference type="Proteomes" id="UP000016935"/>
    </source>
</evidence>
<reference evidence="7 8" key="1">
    <citation type="journal article" date="2012" name="PLoS Pathog.">
        <title>Diverse lifestyles and strategies of plant pathogenesis encoded in the genomes of eighteen Dothideomycetes fungi.</title>
        <authorList>
            <person name="Ohm R.A."/>
            <person name="Feau N."/>
            <person name="Henrissat B."/>
            <person name="Schoch C.L."/>
            <person name="Horwitz B.A."/>
            <person name="Barry K.W."/>
            <person name="Condon B.J."/>
            <person name="Copeland A.C."/>
            <person name="Dhillon B."/>
            <person name="Glaser F."/>
            <person name="Hesse C.N."/>
            <person name="Kosti I."/>
            <person name="LaButti K."/>
            <person name="Lindquist E.A."/>
            <person name="Lucas S."/>
            <person name="Salamov A.A."/>
            <person name="Bradshaw R.E."/>
            <person name="Ciuffetti L."/>
            <person name="Hamelin R.C."/>
            <person name="Kema G.H.J."/>
            <person name="Lawrence C."/>
            <person name="Scott J.A."/>
            <person name="Spatafora J.W."/>
            <person name="Turgeon B.G."/>
            <person name="de Wit P.J.G.M."/>
            <person name="Zhong S."/>
            <person name="Goodwin S.B."/>
            <person name="Grigoriev I.V."/>
        </authorList>
    </citation>
    <scope>NUCLEOTIDE SEQUENCE [LARGE SCALE GENOMIC DNA]</scope>
    <source>
        <strain evidence="8">28A</strain>
    </source>
</reference>
<evidence type="ECO:0000256" key="3">
    <source>
        <dbReference type="ARBA" id="ARBA00022833"/>
    </source>
</evidence>
<dbReference type="eggNOG" id="ENOG502SV9S">
    <property type="taxonomic scope" value="Eukaryota"/>
</dbReference>
<feature type="region of interest" description="Disordered" evidence="5">
    <location>
        <begin position="172"/>
        <end position="210"/>
    </location>
</feature>
<evidence type="ECO:0000256" key="1">
    <source>
        <dbReference type="ARBA" id="ARBA00005495"/>
    </source>
</evidence>
<keyword evidence="4" id="KW-0456">Lyase</keyword>
<protein>
    <recommendedName>
        <fullName evidence="6">CENP-V/GFA domain-containing protein</fullName>
    </recommendedName>
</protein>
<keyword evidence="8" id="KW-1185">Reference proteome</keyword>
<keyword evidence="3" id="KW-0862">Zinc</keyword>
<feature type="compositionally biased region" description="Basic and acidic residues" evidence="5">
    <location>
        <begin position="233"/>
        <end position="242"/>
    </location>
</feature>
<evidence type="ECO:0000256" key="5">
    <source>
        <dbReference type="SAM" id="MobiDB-lite"/>
    </source>
</evidence>
<evidence type="ECO:0000259" key="6">
    <source>
        <dbReference type="PROSITE" id="PS51891"/>
    </source>
</evidence>
<dbReference type="Gene3D" id="3.90.1590.10">
    <property type="entry name" value="glutathione-dependent formaldehyde- activating enzyme (gfa)"/>
    <property type="match status" value="1"/>
</dbReference>
<accession>R0KRB1</accession>
<dbReference type="PANTHER" id="PTHR33337">
    <property type="entry name" value="GFA DOMAIN-CONTAINING PROTEIN"/>
    <property type="match status" value="1"/>
</dbReference>
<dbReference type="RefSeq" id="XP_008022215.1">
    <property type="nucleotide sequence ID" value="XM_008024024.1"/>
</dbReference>
<sequence>MPSTKSFPAITGGCVCNTVRYRLLTSPLFCHACHCLDCQRVSGSAFILSLEIELYNIKIISATLPAFTKHEPKPGVFEQFAECPKCRVRLWADSMVEEAVCDVRVGTLDFPSLMEPDLHIFVESKLDWVRLPDGARTMLKGGNVQQFWPKSSLKRLEICRQRVEEAKQRRAAALTGVKDAAKSGGEGGVEEVDGEGDKTPTALEFSREDDEEFEVRFREKEKALQDRLEKLSLKLGERKGSEMDQTSVQLAEPDPDKSRQDTGVVS</sequence>
<keyword evidence="2" id="KW-0479">Metal-binding</keyword>
<dbReference type="PANTHER" id="PTHR33337:SF33">
    <property type="entry name" value="CENP-V_GFA DOMAIN-CONTAINING PROTEIN"/>
    <property type="match status" value="1"/>
</dbReference>
<dbReference type="GO" id="GO:0046872">
    <property type="term" value="F:metal ion binding"/>
    <property type="evidence" value="ECO:0007669"/>
    <property type="project" value="UniProtKB-KW"/>
</dbReference>
<dbReference type="GO" id="GO:0016846">
    <property type="term" value="F:carbon-sulfur lyase activity"/>
    <property type="evidence" value="ECO:0007669"/>
    <property type="project" value="InterPro"/>
</dbReference>
<dbReference type="AlphaFoldDB" id="R0KRB1"/>
<dbReference type="InterPro" id="IPR006913">
    <property type="entry name" value="CENP-V/GFA"/>
</dbReference>
<name>R0KRB1_EXST2</name>
<dbReference type="Pfam" id="PF04828">
    <property type="entry name" value="GFA"/>
    <property type="match status" value="1"/>
</dbReference>
<dbReference type="GeneID" id="19400094"/>
<proteinExistence type="inferred from homology"/>
<gene>
    <name evidence="7" type="ORF">SETTUDRAFT_167246</name>
</gene>
<dbReference type="SUPFAM" id="SSF51316">
    <property type="entry name" value="Mss4-like"/>
    <property type="match status" value="1"/>
</dbReference>
<dbReference type="OrthoDB" id="2212170at2759"/>
<dbReference type="Proteomes" id="UP000016935">
    <property type="component" value="Unassembled WGS sequence"/>
</dbReference>
<dbReference type="PROSITE" id="PS51891">
    <property type="entry name" value="CENP_V_GFA"/>
    <property type="match status" value="1"/>
</dbReference>
<feature type="region of interest" description="Disordered" evidence="5">
    <location>
        <begin position="233"/>
        <end position="266"/>
    </location>
</feature>
<dbReference type="InterPro" id="IPR011057">
    <property type="entry name" value="Mss4-like_sf"/>
</dbReference>
<evidence type="ECO:0000313" key="7">
    <source>
        <dbReference type="EMBL" id="EOA90347.1"/>
    </source>
</evidence>
<feature type="domain" description="CENP-V/GFA" evidence="6">
    <location>
        <begin position="10"/>
        <end position="127"/>
    </location>
</feature>
<organism evidence="7 8">
    <name type="scientific">Exserohilum turcicum (strain 28A)</name>
    <name type="common">Northern leaf blight fungus</name>
    <name type="synonym">Setosphaeria turcica</name>
    <dbReference type="NCBI Taxonomy" id="671987"/>
    <lineage>
        <taxon>Eukaryota</taxon>
        <taxon>Fungi</taxon>
        <taxon>Dikarya</taxon>
        <taxon>Ascomycota</taxon>
        <taxon>Pezizomycotina</taxon>
        <taxon>Dothideomycetes</taxon>
        <taxon>Pleosporomycetidae</taxon>
        <taxon>Pleosporales</taxon>
        <taxon>Pleosporineae</taxon>
        <taxon>Pleosporaceae</taxon>
        <taxon>Exserohilum</taxon>
    </lineage>
</organism>
<reference evidence="7 8" key="2">
    <citation type="journal article" date="2013" name="PLoS Genet.">
        <title>Comparative genome structure, secondary metabolite, and effector coding capacity across Cochliobolus pathogens.</title>
        <authorList>
            <person name="Condon B.J."/>
            <person name="Leng Y."/>
            <person name="Wu D."/>
            <person name="Bushley K.E."/>
            <person name="Ohm R.A."/>
            <person name="Otillar R."/>
            <person name="Martin J."/>
            <person name="Schackwitz W."/>
            <person name="Grimwood J."/>
            <person name="MohdZainudin N."/>
            <person name="Xue C."/>
            <person name="Wang R."/>
            <person name="Manning V.A."/>
            <person name="Dhillon B."/>
            <person name="Tu Z.J."/>
            <person name="Steffenson B.J."/>
            <person name="Salamov A."/>
            <person name="Sun H."/>
            <person name="Lowry S."/>
            <person name="LaButti K."/>
            <person name="Han J."/>
            <person name="Copeland A."/>
            <person name="Lindquist E."/>
            <person name="Barry K."/>
            <person name="Schmutz J."/>
            <person name="Baker S.E."/>
            <person name="Ciuffetti L.M."/>
            <person name="Grigoriev I.V."/>
            <person name="Zhong S."/>
            <person name="Turgeon B.G."/>
        </authorList>
    </citation>
    <scope>NUCLEOTIDE SEQUENCE [LARGE SCALE GENOMIC DNA]</scope>
    <source>
        <strain evidence="8">28A</strain>
    </source>
</reference>
<evidence type="ECO:0000256" key="4">
    <source>
        <dbReference type="ARBA" id="ARBA00023239"/>
    </source>
</evidence>
<dbReference type="EMBL" id="KB908493">
    <property type="protein sequence ID" value="EOA90347.1"/>
    <property type="molecule type" value="Genomic_DNA"/>
</dbReference>
<evidence type="ECO:0000256" key="2">
    <source>
        <dbReference type="ARBA" id="ARBA00022723"/>
    </source>
</evidence>